<dbReference type="Proteomes" id="UP000807825">
    <property type="component" value="Unassembled WGS sequence"/>
</dbReference>
<feature type="transmembrane region" description="Helical" evidence="1">
    <location>
        <begin position="248"/>
        <end position="266"/>
    </location>
</feature>
<evidence type="ECO:0000259" key="2">
    <source>
        <dbReference type="Pfam" id="PF01757"/>
    </source>
</evidence>
<feature type="transmembrane region" description="Helical" evidence="1">
    <location>
        <begin position="90"/>
        <end position="106"/>
    </location>
</feature>
<dbReference type="GO" id="GO:0000271">
    <property type="term" value="P:polysaccharide biosynthetic process"/>
    <property type="evidence" value="ECO:0007669"/>
    <property type="project" value="TreeGrafter"/>
</dbReference>
<keyword evidence="1" id="KW-0472">Membrane</keyword>
<dbReference type="InterPro" id="IPR002656">
    <property type="entry name" value="Acyl_transf_3_dom"/>
</dbReference>
<dbReference type="EMBL" id="JACRDE010000622">
    <property type="protein sequence ID" value="MBI5252560.1"/>
    <property type="molecule type" value="Genomic_DNA"/>
</dbReference>
<keyword evidence="1" id="KW-0812">Transmembrane</keyword>
<keyword evidence="3" id="KW-0808">Transferase</keyword>
<feature type="transmembrane region" description="Helical" evidence="1">
    <location>
        <begin position="44"/>
        <end position="69"/>
    </location>
</feature>
<feature type="transmembrane region" description="Helical" evidence="1">
    <location>
        <begin position="20"/>
        <end position="38"/>
    </location>
</feature>
<keyword evidence="1" id="KW-1133">Transmembrane helix</keyword>
<proteinExistence type="predicted"/>
<reference evidence="3" key="1">
    <citation type="submission" date="2020-07" db="EMBL/GenBank/DDBJ databases">
        <title>Huge and variable diversity of episymbiotic CPR bacteria and DPANN archaea in groundwater ecosystems.</title>
        <authorList>
            <person name="He C.Y."/>
            <person name="Keren R."/>
            <person name="Whittaker M."/>
            <person name="Farag I.F."/>
            <person name="Doudna J."/>
            <person name="Cate J.H.D."/>
            <person name="Banfield J.F."/>
        </authorList>
    </citation>
    <scope>NUCLEOTIDE SEQUENCE</scope>
    <source>
        <strain evidence="3">NC_groundwater_1664_Pr3_B-0.1um_52_9</strain>
    </source>
</reference>
<sequence length="385" mass="43893">MKRPEMQTHRLAFVDALRGWAILGVMAVHCAQTVPGIWPGREYLAFGAFGVQLFYLVSAFTLCWVTYYLHKDNGSWRPFFIRRFLRIAPMYYVAIVICLVIYIFSSKDGIWSPIVEKYLWWSGGSERVSAAHVFANLIFFHGFNPFWINSLVPGGWTITVEFTFYAVFPFLFVHASTMWRACVLTALSMVAAASAYLILKGIQPISPVYLWQNYLYMWFPAQLPFFCLGIILFQFYRWLSDRSFANASFLGVMLISVSLSLLVFLASGGRVWLFPRHWTIGIAFAGLAAGLACNPMRFFVNVFTEKLGQLSYSCYIWHWFVISTLTALRDLACAEITYESPFLSFVATSCSVIALSAALSWLTWNYIEIPAIRLGKAFSKRAHSV</sequence>
<feature type="transmembrane region" description="Helical" evidence="1">
    <location>
        <begin position="340"/>
        <end position="364"/>
    </location>
</feature>
<dbReference type="PANTHER" id="PTHR23028">
    <property type="entry name" value="ACETYLTRANSFERASE"/>
    <property type="match status" value="1"/>
</dbReference>
<keyword evidence="3" id="KW-0012">Acyltransferase</keyword>
<dbReference type="AlphaFoldDB" id="A0A9D6V5M8"/>
<gene>
    <name evidence="3" type="ORF">HY912_23950</name>
</gene>
<feature type="transmembrane region" description="Helical" evidence="1">
    <location>
        <begin position="151"/>
        <end position="172"/>
    </location>
</feature>
<feature type="transmembrane region" description="Helical" evidence="1">
    <location>
        <begin position="178"/>
        <end position="202"/>
    </location>
</feature>
<dbReference type="Pfam" id="PF01757">
    <property type="entry name" value="Acyl_transf_3"/>
    <property type="match status" value="1"/>
</dbReference>
<feature type="transmembrane region" description="Helical" evidence="1">
    <location>
        <begin position="310"/>
        <end position="328"/>
    </location>
</feature>
<protein>
    <submittedName>
        <fullName evidence="3">Acyltransferase</fullName>
    </submittedName>
</protein>
<comment type="caution">
    <text evidence="3">The sequence shown here is derived from an EMBL/GenBank/DDBJ whole genome shotgun (WGS) entry which is preliminary data.</text>
</comment>
<organism evidence="3 4">
    <name type="scientific">Desulfomonile tiedjei</name>
    <dbReference type="NCBI Taxonomy" id="2358"/>
    <lineage>
        <taxon>Bacteria</taxon>
        <taxon>Pseudomonadati</taxon>
        <taxon>Thermodesulfobacteriota</taxon>
        <taxon>Desulfomonilia</taxon>
        <taxon>Desulfomonilales</taxon>
        <taxon>Desulfomonilaceae</taxon>
        <taxon>Desulfomonile</taxon>
    </lineage>
</organism>
<evidence type="ECO:0000313" key="3">
    <source>
        <dbReference type="EMBL" id="MBI5252560.1"/>
    </source>
</evidence>
<dbReference type="GO" id="GO:0016747">
    <property type="term" value="F:acyltransferase activity, transferring groups other than amino-acyl groups"/>
    <property type="evidence" value="ECO:0007669"/>
    <property type="project" value="InterPro"/>
</dbReference>
<name>A0A9D6V5M8_9BACT</name>
<feature type="domain" description="Acyltransferase 3" evidence="2">
    <location>
        <begin position="12"/>
        <end position="361"/>
    </location>
</feature>
<dbReference type="PANTHER" id="PTHR23028:SF131">
    <property type="entry name" value="BLR2367 PROTEIN"/>
    <property type="match status" value="1"/>
</dbReference>
<accession>A0A9D6V5M8</accession>
<dbReference type="InterPro" id="IPR050879">
    <property type="entry name" value="Acyltransferase_3"/>
</dbReference>
<dbReference type="GO" id="GO:0016020">
    <property type="term" value="C:membrane"/>
    <property type="evidence" value="ECO:0007669"/>
    <property type="project" value="TreeGrafter"/>
</dbReference>
<feature type="transmembrane region" description="Helical" evidence="1">
    <location>
        <begin position="278"/>
        <end position="298"/>
    </location>
</feature>
<evidence type="ECO:0000313" key="4">
    <source>
        <dbReference type="Proteomes" id="UP000807825"/>
    </source>
</evidence>
<feature type="transmembrane region" description="Helical" evidence="1">
    <location>
        <begin position="214"/>
        <end position="236"/>
    </location>
</feature>
<evidence type="ECO:0000256" key="1">
    <source>
        <dbReference type="SAM" id="Phobius"/>
    </source>
</evidence>